<proteinExistence type="predicted"/>
<evidence type="ECO:0000313" key="4">
    <source>
        <dbReference type="Proteomes" id="UP000288805"/>
    </source>
</evidence>
<sequence>MGATAIGFALLTLLCLGQAHGDHHSPNGVGGAMKEKKKYDYSQGRWVYSSSYPLYKSSDCPFLEPEFDCQKNGRPDKLYLKLRWQPTSCNLPRFCLMFFFDNVVRTQGSVCCSKDW</sequence>
<dbReference type="Proteomes" id="UP000288805">
    <property type="component" value="Unassembled WGS sequence"/>
</dbReference>
<feature type="chain" id="PRO_5018977185" evidence="1">
    <location>
        <begin position="22"/>
        <end position="116"/>
    </location>
</feature>
<name>A0A438HMY6_VITVI</name>
<accession>A0A438HMY6</accession>
<feature type="signal peptide" evidence="1">
    <location>
        <begin position="1"/>
        <end position="21"/>
    </location>
</feature>
<evidence type="ECO:0000313" key="3">
    <source>
        <dbReference type="EMBL" id="RVW85833.1"/>
    </source>
</evidence>
<organism evidence="3 4">
    <name type="scientific">Vitis vinifera</name>
    <name type="common">Grape</name>
    <dbReference type="NCBI Taxonomy" id="29760"/>
    <lineage>
        <taxon>Eukaryota</taxon>
        <taxon>Viridiplantae</taxon>
        <taxon>Streptophyta</taxon>
        <taxon>Embryophyta</taxon>
        <taxon>Tracheophyta</taxon>
        <taxon>Spermatophyta</taxon>
        <taxon>Magnoliopsida</taxon>
        <taxon>eudicotyledons</taxon>
        <taxon>Gunneridae</taxon>
        <taxon>Pentapetalae</taxon>
        <taxon>rosids</taxon>
        <taxon>Vitales</taxon>
        <taxon>Vitaceae</taxon>
        <taxon>Viteae</taxon>
        <taxon>Vitis</taxon>
    </lineage>
</organism>
<dbReference type="AlphaFoldDB" id="A0A438HMY6"/>
<keyword evidence="1" id="KW-0732">Signal</keyword>
<feature type="domain" description="Trichome birefringence-like N-terminal" evidence="2">
    <location>
        <begin position="40"/>
        <end position="90"/>
    </location>
</feature>
<evidence type="ECO:0000256" key="1">
    <source>
        <dbReference type="SAM" id="SignalP"/>
    </source>
</evidence>
<dbReference type="GO" id="GO:0016413">
    <property type="term" value="F:O-acetyltransferase activity"/>
    <property type="evidence" value="ECO:0007669"/>
    <property type="project" value="InterPro"/>
</dbReference>
<evidence type="ECO:0000259" key="2">
    <source>
        <dbReference type="Pfam" id="PF14416"/>
    </source>
</evidence>
<dbReference type="InterPro" id="IPR025846">
    <property type="entry name" value="TBL_N"/>
</dbReference>
<gene>
    <name evidence="3" type="primary">TBL43_4</name>
    <name evidence="3" type="ORF">CK203_035307</name>
</gene>
<reference evidence="3 4" key="1">
    <citation type="journal article" date="2018" name="PLoS Genet.">
        <title>Population sequencing reveals clonal diversity and ancestral inbreeding in the grapevine cultivar Chardonnay.</title>
        <authorList>
            <person name="Roach M.J."/>
            <person name="Johnson D.L."/>
            <person name="Bohlmann J."/>
            <person name="van Vuuren H.J."/>
            <person name="Jones S.J."/>
            <person name="Pretorius I.S."/>
            <person name="Schmidt S.A."/>
            <person name="Borneman A.R."/>
        </authorList>
    </citation>
    <scope>NUCLEOTIDE SEQUENCE [LARGE SCALE GENOMIC DNA]</scope>
    <source>
        <strain evidence="4">cv. Chardonnay</strain>
        <tissue evidence="3">Leaf</tissue>
    </source>
</reference>
<comment type="caution">
    <text evidence="3">The sequence shown here is derived from an EMBL/GenBank/DDBJ whole genome shotgun (WGS) entry which is preliminary data.</text>
</comment>
<dbReference type="EMBL" id="QGNW01000199">
    <property type="protein sequence ID" value="RVW85833.1"/>
    <property type="molecule type" value="Genomic_DNA"/>
</dbReference>
<dbReference type="InterPro" id="IPR029962">
    <property type="entry name" value="TBL"/>
</dbReference>
<protein>
    <submittedName>
        <fullName evidence="3">Protein trichome birefringence-like 43</fullName>
    </submittedName>
</protein>
<dbReference type="PANTHER" id="PTHR32285">
    <property type="entry name" value="PROTEIN TRICHOME BIREFRINGENCE-LIKE 9-RELATED"/>
    <property type="match status" value="1"/>
</dbReference>
<dbReference type="PANTHER" id="PTHR32285:SF372">
    <property type="entry name" value="PROTEIN TRICHOME BIREFRINGENCE-LIKE 43"/>
    <property type="match status" value="1"/>
</dbReference>
<dbReference type="Pfam" id="PF14416">
    <property type="entry name" value="PMR5N"/>
    <property type="match status" value="1"/>
</dbReference>